<proteinExistence type="predicted"/>
<evidence type="ECO:0000256" key="1">
    <source>
        <dbReference type="SAM" id="Phobius"/>
    </source>
</evidence>
<keyword evidence="1" id="KW-0812">Transmembrane</keyword>
<evidence type="ECO:0000313" key="2">
    <source>
        <dbReference type="EMBL" id="SQC44457.1"/>
    </source>
</evidence>
<protein>
    <submittedName>
        <fullName evidence="2">Membrane protein</fullName>
    </submittedName>
</protein>
<feature type="transmembrane region" description="Helical" evidence="1">
    <location>
        <begin position="12"/>
        <end position="30"/>
    </location>
</feature>
<dbReference type="NCBIfam" id="NF007968">
    <property type="entry name" value="PRK10692.1"/>
    <property type="match status" value="1"/>
</dbReference>
<dbReference type="AlphaFoldDB" id="A0A2X3FBP5"/>
<accession>A0A2X3FBP5</accession>
<dbReference type="Proteomes" id="UP000251721">
    <property type="component" value="Unassembled WGS sequence"/>
</dbReference>
<keyword evidence="1" id="KW-1133">Transmembrane helix</keyword>
<dbReference type="EMBL" id="UAWQ01000017">
    <property type="protein sequence ID" value="SQC44457.1"/>
    <property type="molecule type" value="Genomic_DNA"/>
</dbReference>
<reference evidence="2 3" key="1">
    <citation type="submission" date="2018-06" db="EMBL/GenBank/DDBJ databases">
        <authorList>
            <consortium name="Pathogen Informatics"/>
            <person name="Doyle S."/>
        </authorList>
    </citation>
    <scope>NUCLEOTIDE SEQUENCE [LARGE SCALE GENOMIC DNA]</scope>
    <source>
        <strain evidence="2 3">NCTC13465</strain>
    </source>
</reference>
<dbReference type="InterPro" id="IPR019698">
    <property type="entry name" value="DUF2583"/>
</dbReference>
<evidence type="ECO:0000313" key="3">
    <source>
        <dbReference type="Proteomes" id="UP000251721"/>
    </source>
</evidence>
<keyword evidence="1" id="KW-0472">Membrane</keyword>
<organism evidence="2 3">
    <name type="scientific">Klebsiella pneumoniae</name>
    <dbReference type="NCBI Taxonomy" id="573"/>
    <lineage>
        <taxon>Bacteria</taxon>
        <taxon>Pseudomonadati</taxon>
        <taxon>Pseudomonadota</taxon>
        <taxon>Gammaproteobacteria</taxon>
        <taxon>Enterobacterales</taxon>
        <taxon>Enterobacteriaceae</taxon>
        <taxon>Klebsiella/Raoultella group</taxon>
        <taxon>Klebsiella</taxon>
        <taxon>Klebsiella pneumoniae complex</taxon>
    </lineage>
</organism>
<sequence>MKRKNASLLGNVLMGLGLVVMVVGVGYSILNQLPQLNLPQFFAHGAILSIFVGAVLWLAGARIGGHEQVSDRYWWVRHYDKRCRRKPASSQLTVA</sequence>
<name>A0A2X3FBP5_KLEPN</name>
<dbReference type="Pfam" id="PF10762">
    <property type="entry name" value="DUF2583"/>
    <property type="match status" value="1"/>
</dbReference>
<feature type="transmembrane region" description="Helical" evidence="1">
    <location>
        <begin position="42"/>
        <end position="60"/>
    </location>
</feature>
<gene>
    <name evidence="2" type="ORF">NCTC13465_02974</name>
</gene>